<proteinExistence type="predicted"/>
<feature type="domain" description="Helix-turn-helix" evidence="1">
    <location>
        <begin position="11"/>
        <end position="58"/>
    </location>
</feature>
<dbReference type="AlphaFoldDB" id="X0UF60"/>
<evidence type="ECO:0000313" key="2">
    <source>
        <dbReference type="EMBL" id="GAF99007.1"/>
    </source>
</evidence>
<reference evidence="2" key="1">
    <citation type="journal article" date="2014" name="Front. Microbiol.">
        <title>High frequency of phylogenetically diverse reductive dehalogenase-homologous genes in deep subseafloor sedimentary metagenomes.</title>
        <authorList>
            <person name="Kawai M."/>
            <person name="Futagami T."/>
            <person name="Toyoda A."/>
            <person name="Takaki Y."/>
            <person name="Nishi S."/>
            <person name="Hori S."/>
            <person name="Arai W."/>
            <person name="Tsubouchi T."/>
            <person name="Morono Y."/>
            <person name="Uchiyama I."/>
            <person name="Ito T."/>
            <person name="Fujiyama A."/>
            <person name="Inagaki F."/>
            <person name="Takami H."/>
        </authorList>
    </citation>
    <scope>NUCLEOTIDE SEQUENCE</scope>
    <source>
        <strain evidence="2">Expedition CK06-06</strain>
    </source>
</reference>
<organism evidence="2">
    <name type="scientific">marine sediment metagenome</name>
    <dbReference type="NCBI Taxonomy" id="412755"/>
    <lineage>
        <taxon>unclassified sequences</taxon>
        <taxon>metagenomes</taxon>
        <taxon>ecological metagenomes</taxon>
    </lineage>
</organism>
<comment type="caution">
    <text evidence="2">The sequence shown here is derived from an EMBL/GenBank/DDBJ whole genome shotgun (WGS) entry which is preliminary data.</text>
</comment>
<dbReference type="Pfam" id="PF12728">
    <property type="entry name" value="HTH_17"/>
    <property type="match status" value="1"/>
</dbReference>
<evidence type="ECO:0000259" key="1">
    <source>
        <dbReference type="Pfam" id="PF12728"/>
    </source>
</evidence>
<protein>
    <recommendedName>
        <fullName evidence="1">Helix-turn-helix domain-containing protein</fullName>
    </recommendedName>
</protein>
<gene>
    <name evidence="2" type="ORF">S01H1_22065</name>
</gene>
<name>X0UF60_9ZZZZ</name>
<dbReference type="InterPro" id="IPR041657">
    <property type="entry name" value="HTH_17"/>
</dbReference>
<accession>X0UF60</accession>
<dbReference type="EMBL" id="BARS01012364">
    <property type="protein sequence ID" value="GAF99007.1"/>
    <property type="molecule type" value="Genomic_DNA"/>
</dbReference>
<sequence length="73" mass="8536">MGMVDTPFDNYLDLVEAARILGIHPQSLRRLIKQKKVPALLFAGKYLIERDKLEMFKANYDPRPGRKPIRRLL</sequence>